<proteinExistence type="predicted"/>
<evidence type="ECO:0000259" key="7">
    <source>
        <dbReference type="PROSITE" id="PS50950"/>
    </source>
</evidence>
<evidence type="ECO:0000256" key="2">
    <source>
        <dbReference type="ARBA" id="ARBA00022771"/>
    </source>
</evidence>
<dbReference type="SUPFAM" id="SSF57716">
    <property type="entry name" value="Glucocorticoid receptor-like (DNA-binding domain)"/>
    <property type="match status" value="1"/>
</dbReference>
<dbReference type="InterPro" id="IPR006612">
    <property type="entry name" value="THAP_Znf"/>
</dbReference>
<dbReference type="InterPro" id="IPR048365">
    <property type="entry name" value="TNP-like_RNaseH_N"/>
</dbReference>
<dbReference type="Pfam" id="PF21788">
    <property type="entry name" value="TNP-like_GBD"/>
    <property type="match status" value="1"/>
</dbReference>
<evidence type="ECO:0000256" key="4">
    <source>
        <dbReference type="ARBA" id="ARBA00023125"/>
    </source>
</evidence>
<accession>Q86M09</accession>
<evidence type="ECO:0000256" key="6">
    <source>
        <dbReference type="SAM" id="MobiDB-lite"/>
    </source>
</evidence>
<dbReference type="GO" id="GO:0003677">
    <property type="term" value="F:DNA binding"/>
    <property type="evidence" value="ECO:0007669"/>
    <property type="project" value="UniProtKB-UniRule"/>
</dbReference>
<evidence type="ECO:0000256" key="3">
    <source>
        <dbReference type="ARBA" id="ARBA00022833"/>
    </source>
</evidence>
<evidence type="ECO:0000256" key="1">
    <source>
        <dbReference type="ARBA" id="ARBA00022723"/>
    </source>
</evidence>
<feature type="region of interest" description="Disordered" evidence="6">
    <location>
        <begin position="57"/>
        <end position="103"/>
    </location>
</feature>
<sequence>MAFCQFCCEVVKTEGVNFIRVPKEDRKRKLWEESLGCSLVPGARICDTHFKESDFYGETKSKKKRQRRRLLPNALPRQPTPEPEIIPIFKPGYSNANTQPEEKDINRTTHMGSVIMKNKILTMEKEIRSLRQQLEQYQNVDKSLSNIFTATQIKILKSGGKRSTFNATDMSAAICLHSVGPRTYKHLYEKGFPLPSRATIFRWLADVKINAGTLDVVLDLMENEEMCLADKLCVLSIDKMQLAAVSDVNNSEDVLNEPSNYVQLATVRGLKKSWKQPVYFGFNTRMDVDALNSIIMKLHKINYPVVAVVSDLSPENQSLWSELGISETNKSWFSHPADEDLKIFVFADPSHLMKLVHKHYIDVGLDINGHKLTKTTVKQTIRHCAMPDVSVKLRINENHLNVCSLTKQNDNLATQLFSSTTASSIRGCSELGYNIENACETADFFELFNDWFNVFNSKVPRVNSTDLPQAYGRQIKIQQSTLAKMSEIMRTEMTDSADKLTFQIGILVNNASLDGLYEYLAEEYEAINILTSRLNQENVENFFGSMRSIGHGGQYDHPTPQQFRDKIRKYIEGLIKLNQ</sequence>
<reference evidence="8" key="1">
    <citation type="journal article" date="2003" name="Mol. Biol. Evol.">
        <title>Recurrent exon shuffling between distant P-element families.</title>
        <authorList>
            <person name="Nouaud D."/>
            <person name="Quesneville H."/>
            <person name="Anxolabehere D."/>
        </authorList>
    </citation>
    <scope>NUCLEOTIDE SEQUENCE</scope>
</reference>
<gene>
    <name evidence="9" type="primary">T</name>
</gene>
<name>Q86M09_9MUSC</name>
<dbReference type="Gene3D" id="6.20.210.20">
    <property type="entry name" value="THAP domain"/>
    <property type="match status" value="1"/>
</dbReference>
<protein>
    <submittedName>
        <fullName evidence="8">P repressor-like protein 2</fullName>
    </submittedName>
</protein>
<keyword evidence="1" id="KW-0479">Metal-binding</keyword>
<evidence type="ECO:0000313" key="8">
    <source>
        <dbReference type="EMBL" id="AAM94948.1"/>
    </source>
</evidence>
<dbReference type="AlphaFoldDB" id="Q86M09"/>
<dbReference type="GO" id="GO:0008270">
    <property type="term" value="F:zinc ion binding"/>
    <property type="evidence" value="ECO:0007669"/>
    <property type="project" value="UniProtKB-KW"/>
</dbReference>
<keyword evidence="4 5" id="KW-0238">DNA-binding</keyword>
<evidence type="ECO:0000313" key="9">
    <source>
        <dbReference type="FlyBase" id="FBgn0066142"/>
    </source>
</evidence>
<dbReference type="SMART" id="SM00692">
    <property type="entry name" value="DM3"/>
    <property type="match status" value="1"/>
</dbReference>
<feature type="domain" description="THAP-type" evidence="7">
    <location>
        <begin position="1"/>
        <end position="79"/>
    </location>
</feature>
<dbReference type="EMBL" id="AY116625">
    <property type="protein sequence ID" value="AAM94948.1"/>
    <property type="molecule type" value="Genomic_DNA"/>
</dbReference>
<dbReference type="Pfam" id="PF05485">
    <property type="entry name" value="THAP"/>
    <property type="match status" value="1"/>
</dbReference>
<dbReference type="InterPro" id="IPR048366">
    <property type="entry name" value="TNP-like_GBD"/>
</dbReference>
<dbReference type="Pfam" id="PF21787">
    <property type="entry name" value="TNP-like_RNaseH_N"/>
    <property type="match status" value="1"/>
</dbReference>
<evidence type="ECO:0000256" key="5">
    <source>
        <dbReference type="PROSITE-ProRule" id="PRU00309"/>
    </source>
</evidence>
<dbReference type="FlyBase" id="FBgn0066142">
    <property type="gene designation" value="Dvul\P-element\T"/>
</dbReference>
<dbReference type="InterPro" id="IPR038441">
    <property type="entry name" value="THAP_Znf_sf"/>
</dbReference>
<dbReference type="PROSITE" id="PS50950">
    <property type="entry name" value="ZF_THAP"/>
    <property type="match status" value="1"/>
</dbReference>
<keyword evidence="2 5" id="KW-0863">Zinc-finger</keyword>
<dbReference type="SMART" id="SM00980">
    <property type="entry name" value="THAP"/>
    <property type="match status" value="1"/>
</dbReference>
<feature type="compositionally biased region" description="Basic residues" evidence="6">
    <location>
        <begin position="61"/>
        <end position="70"/>
    </location>
</feature>
<organism evidence="8">
    <name type="scientific">Drosophila vulcana</name>
    <dbReference type="NCBI Taxonomy" id="132243"/>
    <lineage>
        <taxon>Eukaryota</taxon>
        <taxon>Metazoa</taxon>
        <taxon>Ecdysozoa</taxon>
        <taxon>Arthropoda</taxon>
        <taxon>Hexapoda</taxon>
        <taxon>Insecta</taxon>
        <taxon>Pterygota</taxon>
        <taxon>Neoptera</taxon>
        <taxon>Endopterygota</taxon>
        <taxon>Diptera</taxon>
        <taxon>Brachycera</taxon>
        <taxon>Muscomorpha</taxon>
        <taxon>Ephydroidea</taxon>
        <taxon>Drosophilidae</taxon>
        <taxon>Drosophila</taxon>
        <taxon>Sophophora</taxon>
    </lineage>
</organism>
<keyword evidence="3" id="KW-0862">Zinc</keyword>